<dbReference type="AlphaFoldDB" id="A0A0D8XKD0"/>
<keyword evidence="16" id="KW-1185">Reference proteome</keyword>
<evidence type="ECO:0000256" key="12">
    <source>
        <dbReference type="ARBA" id="ARBA00049564"/>
    </source>
</evidence>
<dbReference type="GO" id="GO:0005524">
    <property type="term" value="F:ATP binding"/>
    <property type="evidence" value="ECO:0007669"/>
    <property type="project" value="UniProtKB-KW"/>
</dbReference>
<keyword evidence="8" id="KW-0547">Nucleotide-binding</keyword>
<comment type="catalytic activity">
    <reaction evidence="12">
        <text>5-taurinomethyluridine(34) in tRNA + S-sulfanyl-L-cysteinyl-[protein] + AH2 + ATP = 5-taurinomethyl-2-thiouridine(34) in tRNA + L-cysteinyl-[protein] + A + AMP + diphosphate + H(+)</text>
        <dbReference type="Rhea" id="RHEA:47040"/>
        <dbReference type="Rhea" id="RHEA-COMP:10131"/>
        <dbReference type="Rhea" id="RHEA-COMP:11726"/>
        <dbReference type="Rhea" id="RHEA-COMP:11732"/>
        <dbReference type="Rhea" id="RHEA-COMP:11733"/>
        <dbReference type="ChEBI" id="CHEBI:13193"/>
        <dbReference type="ChEBI" id="CHEBI:15378"/>
        <dbReference type="ChEBI" id="CHEBI:17499"/>
        <dbReference type="ChEBI" id="CHEBI:29950"/>
        <dbReference type="ChEBI" id="CHEBI:30616"/>
        <dbReference type="ChEBI" id="CHEBI:33019"/>
        <dbReference type="ChEBI" id="CHEBI:61963"/>
        <dbReference type="ChEBI" id="CHEBI:87171"/>
        <dbReference type="ChEBI" id="CHEBI:87172"/>
        <dbReference type="ChEBI" id="CHEBI:456215"/>
        <dbReference type="EC" id="2.8.1.14"/>
    </reaction>
</comment>
<evidence type="ECO:0000256" key="1">
    <source>
        <dbReference type="ARBA" id="ARBA00003986"/>
    </source>
</evidence>
<protein>
    <recommendedName>
        <fullName evidence="4">tRNA-5-taurinomethyluridine 2-sulfurtransferase</fullName>
        <ecNumber evidence="4">2.8.1.14</ecNumber>
    </recommendedName>
</protein>
<evidence type="ECO:0000256" key="9">
    <source>
        <dbReference type="ARBA" id="ARBA00022840"/>
    </source>
</evidence>
<dbReference type="PROSITE" id="PS50206">
    <property type="entry name" value="RHODANESE_3"/>
    <property type="match status" value="1"/>
</dbReference>
<keyword evidence="5" id="KW-0820">tRNA-binding</keyword>
<reference evidence="15 16" key="1">
    <citation type="submission" date="2013-11" db="EMBL/GenBank/DDBJ databases">
        <title>Draft genome of the bovine lungworm Dictyocaulus viviparus.</title>
        <authorList>
            <person name="Mitreva M."/>
        </authorList>
    </citation>
    <scope>NUCLEOTIDE SEQUENCE [LARGE SCALE GENOMIC DNA]</scope>
    <source>
        <strain evidence="15 16">HannoverDv2000</strain>
    </source>
</reference>
<evidence type="ECO:0000256" key="13">
    <source>
        <dbReference type="SAM" id="MobiDB-lite"/>
    </source>
</evidence>
<dbReference type="Gene3D" id="2.40.30.10">
    <property type="entry name" value="Translation factors"/>
    <property type="match status" value="1"/>
</dbReference>
<keyword evidence="7" id="KW-0819">tRNA processing</keyword>
<keyword evidence="11" id="KW-1015">Disulfide bond</keyword>
<dbReference type="FunFam" id="3.40.50.620:FF:000104">
    <property type="entry name" value="Mitochondrial tRNA-specific 2-thiouridylase 1"/>
    <property type="match status" value="1"/>
</dbReference>
<feature type="domain" description="Rhodanese" evidence="14">
    <location>
        <begin position="293"/>
        <end position="331"/>
    </location>
</feature>
<comment type="subcellular location">
    <subcellularLocation>
        <location evidence="2">Mitochondrion</location>
    </subcellularLocation>
</comment>
<comment type="function">
    <text evidence="1">Catalyzes the 2-thiolation of uridine at the wobble position (U34) of mitochondrial tRNA(Lys), tRNA(Glu) and tRNA(Gln). Required for the formation of 5-taurinomethyl-2-thiouridine (tm5s2U) of mitochondrial tRNA(Lys), tRNA(Glu), and tRNA(Gln) at the wobble position. ATP is required to activate the C2 atom of the wobble base.</text>
</comment>
<dbReference type="Gene3D" id="2.30.30.280">
    <property type="entry name" value="Adenine nucleotide alpha hydrolases-like domains"/>
    <property type="match status" value="1"/>
</dbReference>
<dbReference type="Gene3D" id="3.40.50.620">
    <property type="entry name" value="HUPs"/>
    <property type="match status" value="1"/>
</dbReference>
<dbReference type="GO" id="GO:0002143">
    <property type="term" value="P:tRNA wobble position uridine thiolation"/>
    <property type="evidence" value="ECO:0007669"/>
    <property type="project" value="TreeGrafter"/>
</dbReference>
<evidence type="ECO:0000256" key="5">
    <source>
        <dbReference type="ARBA" id="ARBA00022555"/>
    </source>
</evidence>
<dbReference type="GO" id="GO:0032259">
    <property type="term" value="P:methylation"/>
    <property type="evidence" value="ECO:0007669"/>
    <property type="project" value="UniProtKB-KW"/>
</dbReference>
<dbReference type="PANTHER" id="PTHR11933:SF5">
    <property type="entry name" value="MITOCHONDRIAL TRNA-SPECIFIC 2-THIOURIDYLASE 1"/>
    <property type="match status" value="1"/>
</dbReference>
<sequence>MMKRLFNAVGKRTRDARFQVKALKKVEQIEKGEKILAPKVSTEEKRFHQSQNDELKECSTMFNQLINRKDTALIDNMNKIRIKSTEPEARWSSSKDMPTRESEWLHRNDPVWEYGFYEPKEEQIPKNKLMFREALEILRARQEFDEEQEASTTAKFRESARTFYENHKAVARVDKEMLDDMWEYFRPFVRREQQHVVSKLELEKLQKKLHGIPDEQQSLPDMAKIAFRKIFSRSKEALTQYDKMEESEQKLLQEAFAEQRKIEEDRLASRLQSLKQALVRKRMVQLRVAIGLSGGVDSAVAAWLLKKKGFDVIGVYMNNWDRIEEGDTCCPRTRDEADARYVCEKLQIPFATVDFVKEYWNDVFLKTLENYRHGRTIVPDVICNKEIKFERFHRHAIDNLGADLIATGHYASTSFGDFHENFRMDLGVKLLCGSDPLKDQTPFLCTLQQKQLKRSLFPIGSLTKTEVRQLAIEQGLSRIADKAESMGICFVGKKKNFSAFIDQYIEPRPGKIVDMEGKFIGQHNGIHHFTLGKRIRIQGCNLGYFVVRIDAENNMVYACEGSHHPCLYATNFCVLEPQWIDENPLIGKDAITLECRIQRTHMPIKCQIKRLSQIYLSVQPMFPLRAVANGQNMSCNSSDDKKFVPPVSVNSGVEPPNTSEQHDEHSRVENQKAVAAAKKETPVAVRTRRHFKEDLHMSSPSDSQLSPCTTKLFGKRGKKVTNGPTAILRNKQQSAIPCNLND</sequence>
<feature type="compositionally biased region" description="Polar residues" evidence="13">
    <location>
        <begin position="648"/>
        <end position="659"/>
    </location>
</feature>
<dbReference type="OrthoDB" id="3685at2759"/>
<proteinExistence type="inferred from homology"/>
<dbReference type="InterPro" id="IPR009622">
    <property type="entry name" value="NDUFAF4"/>
</dbReference>
<dbReference type="EC" id="2.8.1.14" evidence="4"/>
<dbReference type="Pfam" id="PF20259">
    <property type="entry name" value="tRNA_Me_trans_M"/>
    <property type="match status" value="1"/>
</dbReference>
<keyword evidence="15" id="KW-0489">Methyltransferase</keyword>
<dbReference type="NCBIfam" id="NF001138">
    <property type="entry name" value="PRK00143.1"/>
    <property type="match status" value="1"/>
</dbReference>
<evidence type="ECO:0000256" key="3">
    <source>
        <dbReference type="ARBA" id="ARBA00006191"/>
    </source>
</evidence>
<dbReference type="Pfam" id="PF06784">
    <property type="entry name" value="UPF0240"/>
    <property type="match status" value="1"/>
</dbReference>
<dbReference type="InterPro" id="IPR023382">
    <property type="entry name" value="MnmA-like_central_sf"/>
</dbReference>
<keyword evidence="9" id="KW-0067">ATP-binding</keyword>
<dbReference type="NCBIfam" id="TIGR00420">
    <property type="entry name" value="trmU"/>
    <property type="match status" value="1"/>
</dbReference>
<evidence type="ECO:0000256" key="7">
    <source>
        <dbReference type="ARBA" id="ARBA00022694"/>
    </source>
</evidence>
<evidence type="ECO:0000256" key="2">
    <source>
        <dbReference type="ARBA" id="ARBA00004173"/>
    </source>
</evidence>
<dbReference type="Proteomes" id="UP000053766">
    <property type="component" value="Unassembled WGS sequence"/>
</dbReference>
<comment type="similarity">
    <text evidence="3">Belongs to the MnmA/TRMU family.</text>
</comment>
<dbReference type="Pfam" id="PF03054">
    <property type="entry name" value="tRNA_Me_trans"/>
    <property type="match status" value="1"/>
</dbReference>
<dbReference type="FunFam" id="2.30.30.280:FF:000001">
    <property type="entry name" value="tRNA-specific 2-thiouridylase MnmA"/>
    <property type="match status" value="1"/>
</dbReference>
<name>A0A0D8XKD0_DICVI</name>
<dbReference type="STRING" id="29172.A0A0D8XKD0"/>
<organism evidence="15 16">
    <name type="scientific">Dictyocaulus viviparus</name>
    <name type="common">Bovine lungworm</name>
    <dbReference type="NCBI Taxonomy" id="29172"/>
    <lineage>
        <taxon>Eukaryota</taxon>
        <taxon>Metazoa</taxon>
        <taxon>Ecdysozoa</taxon>
        <taxon>Nematoda</taxon>
        <taxon>Chromadorea</taxon>
        <taxon>Rhabditida</taxon>
        <taxon>Rhabditina</taxon>
        <taxon>Rhabditomorpha</taxon>
        <taxon>Strongyloidea</taxon>
        <taxon>Metastrongylidae</taxon>
        <taxon>Dictyocaulus</taxon>
    </lineage>
</organism>
<dbReference type="InterPro" id="IPR046884">
    <property type="entry name" value="MnmA-like_central"/>
</dbReference>
<dbReference type="GO" id="GO:0061708">
    <property type="term" value="F:tRNA-5-taurinomethyluridine 2-sulfurtransferase"/>
    <property type="evidence" value="ECO:0007669"/>
    <property type="project" value="UniProtKB-EC"/>
</dbReference>
<accession>A0A0D8XKD0</accession>
<evidence type="ECO:0000256" key="11">
    <source>
        <dbReference type="ARBA" id="ARBA00023157"/>
    </source>
</evidence>
<keyword evidence="6 15" id="KW-0808">Transferase</keyword>
<evidence type="ECO:0000256" key="6">
    <source>
        <dbReference type="ARBA" id="ARBA00022679"/>
    </source>
</evidence>
<evidence type="ECO:0000313" key="16">
    <source>
        <dbReference type="Proteomes" id="UP000053766"/>
    </source>
</evidence>
<feature type="region of interest" description="Disordered" evidence="13">
    <location>
        <begin position="633"/>
        <end position="683"/>
    </location>
</feature>
<dbReference type="PANTHER" id="PTHR11933">
    <property type="entry name" value="TRNA 5-METHYLAMINOMETHYL-2-THIOURIDYLATE -METHYLTRANSFERASE"/>
    <property type="match status" value="1"/>
</dbReference>
<reference evidence="16" key="2">
    <citation type="journal article" date="2016" name="Sci. Rep.">
        <title>Dictyocaulus viviparus genome, variome and transcriptome elucidate lungworm biology and support future intervention.</title>
        <authorList>
            <person name="McNulty S.N."/>
            <person name="Strube C."/>
            <person name="Rosa B.A."/>
            <person name="Martin J.C."/>
            <person name="Tyagi R."/>
            <person name="Choi Y.J."/>
            <person name="Wang Q."/>
            <person name="Hallsworth Pepin K."/>
            <person name="Zhang X."/>
            <person name="Ozersky P."/>
            <person name="Wilson R.K."/>
            <person name="Sternberg P.W."/>
            <person name="Gasser R.B."/>
            <person name="Mitreva M."/>
        </authorList>
    </citation>
    <scope>NUCLEOTIDE SEQUENCE [LARGE SCALE GENOMIC DNA]</scope>
    <source>
        <strain evidence="16">HannoverDv2000</strain>
    </source>
</reference>
<evidence type="ECO:0000256" key="10">
    <source>
        <dbReference type="ARBA" id="ARBA00022884"/>
    </source>
</evidence>
<dbReference type="InterPro" id="IPR001763">
    <property type="entry name" value="Rhodanese-like_dom"/>
</dbReference>
<dbReference type="InterPro" id="IPR004506">
    <property type="entry name" value="MnmA-like"/>
</dbReference>
<evidence type="ECO:0000256" key="8">
    <source>
        <dbReference type="ARBA" id="ARBA00022741"/>
    </source>
</evidence>
<dbReference type="GO" id="GO:0008168">
    <property type="term" value="F:methyltransferase activity"/>
    <property type="evidence" value="ECO:0007669"/>
    <property type="project" value="UniProtKB-KW"/>
</dbReference>
<dbReference type="CDD" id="cd01998">
    <property type="entry name" value="MnmA_TRMU-like"/>
    <property type="match status" value="1"/>
</dbReference>
<dbReference type="GO" id="GO:0000049">
    <property type="term" value="F:tRNA binding"/>
    <property type="evidence" value="ECO:0007669"/>
    <property type="project" value="UniProtKB-KW"/>
</dbReference>
<dbReference type="GO" id="GO:0032981">
    <property type="term" value="P:mitochondrial respiratory chain complex I assembly"/>
    <property type="evidence" value="ECO:0007669"/>
    <property type="project" value="InterPro"/>
</dbReference>
<dbReference type="EMBL" id="KN716432">
    <property type="protein sequence ID" value="KJH45030.1"/>
    <property type="molecule type" value="Genomic_DNA"/>
</dbReference>
<dbReference type="SUPFAM" id="SSF52402">
    <property type="entry name" value="Adenine nucleotide alpha hydrolases-like"/>
    <property type="match status" value="1"/>
</dbReference>
<dbReference type="InterPro" id="IPR014729">
    <property type="entry name" value="Rossmann-like_a/b/a_fold"/>
</dbReference>
<feature type="compositionally biased region" description="Basic and acidic residues" evidence="13">
    <location>
        <begin position="660"/>
        <end position="670"/>
    </location>
</feature>
<evidence type="ECO:0000256" key="4">
    <source>
        <dbReference type="ARBA" id="ARBA00011953"/>
    </source>
</evidence>
<evidence type="ECO:0000313" key="15">
    <source>
        <dbReference type="EMBL" id="KJH45030.1"/>
    </source>
</evidence>
<evidence type="ECO:0000259" key="14">
    <source>
        <dbReference type="PROSITE" id="PS50206"/>
    </source>
</evidence>
<gene>
    <name evidence="15" type="ORF">DICVIV_08928</name>
</gene>
<keyword evidence="10" id="KW-0694">RNA-binding</keyword>
<dbReference type="GO" id="GO:0005739">
    <property type="term" value="C:mitochondrion"/>
    <property type="evidence" value="ECO:0007669"/>
    <property type="project" value="UniProtKB-SubCell"/>
</dbReference>